<evidence type="ECO:0000313" key="2">
    <source>
        <dbReference type="Proteomes" id="UP000053239"/>
    </source>
</evidence>
<dbReference type="AlphaFoldDB" id="A0A0J9TSA4"/>
<reference evidence="1 2" key="1">
    <citation type="submission" date="2011-09" db="EMBL/GenBank/DDBJ databases">
        <title>The Genome Sequence of Plasmodium vivax North Korean.</title>
        <authorList>
            <consortium name="The Broad Institute Genome Sequencing Platform"/>
            <consortium name="The Broad Institute Genome Sequencing Center for Infectious Disease"/>
            <person name="Neafsey D."/>
            <person name="Carlton J."/>
            <person name="Barnwell J."/>
            <person name="Collins W."/>
            <person name="Escalante A."/>
            <person name="Mullikin J."/>
            <person name="Saul A."/>
            <person name="Guigo R."/>
            <person name="Camara F."/>
            <person name="Young S.K."/>
            <person name="Zeng Q."/>
            <person name="Gargeya S."/>
            <person name="Fitzgerald M."/>
            <person name="Haas B."/>
            <person name="Abouelleil A."/>
            <person name="Alvarado L."/>
            <person name="Arachchi H.M."/>
            <person name="Berlin A."/>
            <person name="Brown A."/>
            <person name="Chapman S.B."/>
            <person name="Chen Z."/>
            <person name="Dunbar C."/>
            <person name="Freedman E."/>
            <person name="Gearin G."/>
            <person name="Gellesch M."/>
            <person name="Goldberg J."/>
            <person name="Griggs A."/>
            <person name="Gujja S."/>
            <person name="Heiman D."/>
            <person name="Howarth C."/>
            <person name="Larson L."/>
            <person name="Lui A."/>
            <person name="MacDonald P.J.P."/>
            <person name="Montmayeur A."/>
            <person name="Murphy C."/>
            <person name="Neiman D."/>
            <person name="Pearson M."/>
            <person name="Priest M."/>
            <person name="Roberts A."/>
            <person name="Saif S."/>
            <person name="Shea T."/>
            <person name="Shenoy N."/>
            <person name="Sisk P."/>
            <person name="Stolte C."/>
            <person name="Sykes S."/>
            <person name="Wortman J."/>
            <person name="Nusbaum C."/>
            <person name="Birren B."/>
        </authorList>
    </citation>
    <scope>NUCLEOTIDE SEQUENCE [LARGE SCALE GENOMIC DNA]</scope>
    <source>
        <strain evidence="1 2">North Korean</strain>
    </source>
</reference>
<organism evidence="1 2">
    <name type="scientific">Plasmodium vivax North Korean</name>
    <dbReference type="NCBI Taxonomy" id="1035514"/>
    <lineage>
        <taxon>Eukaryota</taxon>
        <taxon>Sar</taxon>
        <taxon>Alveolata</taxon>
        <taxon>Apicomplexa</taxon>
        <taxon>Aconoidasida</taxon>
        <taxon>Haemosporida</taxon>
        <taxon>Plasmodiidae</taxon>
        <taxon>Plasmodium</taxon>
        <taxon>Plasmodium (Plasmodium)</taxon>
    </lineage>
</organism>
<protein>
    <submittedName>
        <fullName evidence="1">Uncharacterized protein</fullName>
    </submittedName>
</protein>
<proteinExistence type="predicted"/>
<sequence>MEKTYNNIQYCDVFNKYFTEEKNAHISSWTCQLTETEEEDQLLEEDNWEDAAKIEIPERFILFYNKKKCH</sequence>
<name>A0A0J9TSA4_PLAVI</name>
<dbReference type="EMBL" id="KQ235474">
    <property type="protein sequence ID" value="KMZ98404.1"/>
    <property type="molecule type" value="Genomic_DNA"/>
</dbReference>
<evidence type="ECO:0000313" key="1">
    <source>
        <dbReference type="EMBL" id="KMZ98404.1"/>
    </source>
</evidence>
<accession>A0A0J9TSA4</accession>
<dbReference type="Proteomes" id="UP000053239">
    <property type="component" value="Unassembled WGS sequence"/>
</dbReference>
<gene>
    <name evidence="1" type="ORF">PVNG_04348</name>
</gene>